<feature type="region of interest" description="Disordered" evidence="1">
    <location>
        <begin position="29"/>
        <end position="67"/>
    </location>
</feature>
<gene>
    <name evidence="2" type="ORF">DEO72_LG10g1885</name>
</gene>
<dbReference type="Proteomes" id="UP000501690">
    <property type="component" value="Linkage Group LG10"/>
</dbReference>
<evidence type="ECO:0000256" key="1">
    <source>
        <dbReference type="SAM" id="MobiDB-lite"/>
    </source>
</evidence>
<reference evidence="2 3" key="1">
    <citation type="submission" date="2019-04" db="EMBL/GenBank/DDBJ databases">
        <title>An improved genome assembly and genetic linkage map for asparagus bean, Vigna unguiculata ssp. sesquipedialis.</title>
        <authorList>
            <person name="Xia Q."/>
            <person name="Zhang R."/>
            <person name="Dong Y."/>
        </authorList>
    </citation>
    <scope>NUCLEOTIDE SEQUENCE [LARGE SCALE GENOMIC DNA]</scope>
    <source>
        <tissue evidence="2">Leaf</tissue>
    </source>
</reference>
<organism evidence="2 3">
    <name type="scientific">Vigna unguiculata</name>
    <name type="common">Cowpea</name>
    <dbReference type="NCBI Taxonomy" id="3917"/>
    <lineage>
        <taxon>Eukaryota</taxon>
        <taxon>Viridiplantae</taxon>
        <taxon>Streptophyta</taxon>
        <taxon>Embryophyta</taxon>
        <taxon>Tracheophyta</taxon>
        <taxon>Spermatophyta</taxon>
        <taxon>Magnoliopsida</taxon>
        <taxon>eudicotyledons</taxon>
        <taxon>Gunneridae</taxon>
        <taxon>Pentapetalae</taxon>
        <taxon>rosids</taxon>
        <taxon>fabids</taxon>
        <taxon>Fabales</taxon>
        <taxon>Fabaceae</taxon>
        <taxon>Papilionoideae</taxon>
        <taxon>50 kb inversion clade</taxon>
        <taxon>NPAAA clade</taxon>
        <taxon>indigoferoid/millettioid clade</taxon>
        <taxon>Phaseoleae</taxon>
        <taxon>Vigna</taxon>
    </lineage>
</organism>
<accession>A0A4D6ND26</accession>
<keyword evidence="3" id="KW-1185">Reference proteome</keyword>
<proteinExistence type="predicted"/>
<name>A0A4D6ND26_VIGUN</name>
<sequence>MRSFIDSTRPSLSLPLRSGQCSTLTSMLKSHAQERGGQAPPRFSPERGGEFRPLDEESLGGFGFNDH</sequence>
<protein>
    <submittedName>
        <fullName evidence="2">Uncharacterized protein</fullName>
    </submittedName>
</protein>
<dbReference type="EMBL" id="CP039354">
    <property type="protein sequence ID" value="QCE10654.1"/>
    <property type="molecule type" value="Genomic_DNA"/>
</dbReference>
<feature type="compositionally biased region" description="Basic and acidic residues" evidence="1">
    <location>
        <begin position="44"/>
        <end position="55"/>
    </location>
</feature>
<evidence type="ECO:0000313" key="2">
    <source>
        <dbReference type="EMBL" id="QCE10654.1"/>
    </source>
</evidence>
<dbReference type="AlphaFoldDB" id="A0A4D6ND26"/>
<evidence type="ECO:0000313" key="3">
    <source>
        <dbReference type="Proteomes" id="UP000501690"/>
    </source>
</evidence>